<evidence type="ECO:0000313" key="2">
    <source>
        <dbReference type="Proteomes" id="UP001304298"/>
    </source>
</evidence>
<proteinExistence type="predicted"/>
<comment type="caution">
    <text evidence="1">The sequence shown here is derived from an EMBL/GenBank/DDBJ whole genome shotgun (WGS) entry which is preliminary data.</text>
</comment>
<accession>A0ABU5RLH3</accession>
<keyword evidence="2" id="KW-1185">Reference proteome</keyword>
<dbReference type="Proteomes" id="UP001304298">
    <property type="component" value="Unassembled WGS sequence"/>
</dbReference>
<organism evidence="1 2">
    <name type="scientific">Amycolatopsis heterodermiae</name>
    <dbReference type="NCBI Taxonomy" id="3110235"/>
    <lineage>
        <taxon>Bacteria</taxon>
        <taxon>Bacillati</taxon>
        <taxon>Actinomycetota</taxon>
        <taxon>Actinomycetes</taxon>
        <taxon>Pseudonocardiales</taxon>
        <taxon>Pseudonocardiaceae</taxon>
        <taxon>Amycolatopsis</taxon>
    </lineage>
</organism>
<sequence length="170" mass="18644">MRSSISRLQLNRLSWRIGQLEHMLAVSQTATERAVVLKRLATDVERQAMLLASRGEQTVGGWQSPRAHLFYLVATTDMAVAAATPWIAPDDDPLLEVVGVAAVFLHLSAAETPLMRAELLVQLRDLLQTGLPIPRNIIARDAADLAAFHLRAAGLGFLEARTAAYRGWQP</sequence>
<evidence type="ECO:0000313" key="1">
    <source>
        <dbReference type="EMBL" id="MEA5366454.1"/>
    </source>
</evidence>
<dbReference type="EMBL" id="JAYFSI010000015">
    <property type="protein sequence ID" value="MEA5366454.1"/>
    <property type="molecule type" value="Genomic_DNA"/>
</dbReference>
<gene>
    <name evidence="1" type="ORF">VA596_43470</name>
</gene>
<name>A0ABU5RLH3_9PSEU</name>
<protein>
    <submittedName>
        <fullName evidence="1">Uncharacterized protein</fullName>
    </submittedName>
</protein>
<reference evidence="1 2" key="1">
    <citation type="submission" date="2023-12" db="EMBL/GenBank/DDBJ databases">
        <title>Amycolatopsis sp. V23-08.</title>
        <authorList>
            <person name="Somphong A."/>
        </authorList>
    </citation>
    <scope>NUCLEOTIDE SEQUENCE [LARGE SCALE GENOMIC DNA]</scope>
    <source>
        <strain evidence="1 2">V23-08</strain>
    </source>
</reference>
<dbReference type="RefSeq" id="WP_323335693.1">
    <property type="nucleotide sequence ID" value="NZ_JAYFSI010000015.1"/>
</dbReference>